<dbReference type="GO" id="GO:0006508">
    <property type="term" value="P:proteolysis"/>
    <property type="evidence" value="ECO:0007669"/>
    <property type="project" value="UniProtKB-KW"/>
</dbReference>
<proteinExistence type="inferred from homology"/>
<keyword evidence="11" id="KW-1185">Reference proteome</keyword>
<evidence type="ECO:0000256" key="3">
    <source>
        <dbReference type="ARBA" id="ARBA00022692"/>
    </source>
</evidence>
<dbReference type="PRINTS" id="PR00721">
    <property type="entry name" value="STOMATIN"/>
</dbReference>
<sequence>MNRSLSGLAVAVVAAIAIVLVLMSTFVVDPTEQALVLRFGQPVRDLIGAPGLYFKAPLIDTVVYIDKRILALDNERQEVLVSDNQRLEVDAFVRYKIADPLLFYQSVYNTRGADAQLGGMLNSALRRTLSGASITDIVRDKRDALMADIRDQMIGGAKRFGIDVIDVRIKRADLPAENSEAVFRRMQTERQQRAASYRAQGSQQAQQIRAEADRKVTVITAQAQQQSEQIRGEGDGERNRIFAETYGADPEFFAFYRSMQAYQNAFKDGQTRSLVSPKSDFFRYFSTPTPAPAAPAPAAANPPPTKAD</sequence>
<dbReference type="Gene3D" id="3.30.479.30">
    <property type="entry name" value="Band 7 domain"/>
    <property type="match status" value="1"/>
</dbReference>
<dbReference type="AlphaFoldDB" id="A0A366FX36"/>
<comment type="subcellular location">
    <subcellularLocation>
        <location evidence="1">Membrane</location>
        <topology evidence="1">Single-pass membrane protein</topology>
    </subcellularLocation>
</comment>
<dbReference type="InterPro" id="IPR010200">
    <property type="entry name" value="HflC"/>
</dbReference>
<evidence type="ECO:0000313" key="10">
    <source>
        <dbReference type="EMBL" id="RBP18259.1"/>
    </source>
</evidence>
<comment type="caution">
    <text evidence="10">The sequence shown here is derived from an EMBL/GenBank/DDBJ whole genome shotgun (WGS) entry which is preliminary data.</text>
</comment>
<dbReference type="NCBIfam" id="TIGR01932">
    <property type="entry name" value="hflC"/>
    <property type="match status" value="1"/>
</dbReference>
<dbReference type="PANTHER" id="PTHR42911:SF1">
    <property type="entry name" value="MODULATOR OF FTSH PROTEASE HFLC"/>
    <property type="match status" value="1"/>
</dbReference>
<protein>
    <recommendedName>
        <fullName evidence="6">Protein HflC</fullName>
    </recommendedName>
</protein>
<evidence type="ECO:0000259" key="9">
    <source>
        <dbReference type="SMART" id="SM00244"/>
    </source>
</evidence>
<gene>
    <name evidence="10" type="ORF">DFR50_101203</name>
</gene>
<dbReference type="InterPro" id="IPR001972">
    <property type="entry name" value="Stomatin_HflK_fam"/>
</dbReference>
<evidence type="ECO:0000256" key="8">
    <source>
        <dbReference type="SAM" id="Phobius"/>
    </source>
</evidence>
<evidence type="ECO:0000256" key="2">
    <source>
        <dbReference type="ARBA" id="ARBA00007862"/>
    </source>
</evidence>
<keyword evidence="5 8" id="KW-0472">Membrane</keyword>
<evidence type="ECO:0000256" key="4">
    <source>
        <dbReference type="ARBA" id="ARBA00022989"/>
    </source>
</evidence>
<organism evidence="10 11">
    <name type="scientific">Roseiarcus fermentans</name>
    <dbReference type="NCBI Taxonomy" id="1473586"/>
    <lineage>
        <taxon>Bacteria</taxon>
        <taxon>Pseudomonadati</taxon>
        <taxon>Pseudomonadota</taxon>
        <taxon>Alphaproteobacteria</taxon>
        <taxon>Hyphomicrobiales</taxon>
        <taxon>Roseiarcaceae</taxon>
        <taxon>Roseiarcus</taxon>
    </lineage>
</organism>
<keyword evidence="4 8" id="KW-1133">Transmembrane helix</keyword>
<dbReference type="InterPro" id="IPR001107">
    <property type="entry name" value="Band_7"/>
</dbReference>
<dbReference type="InterPro" id="IPR036013">
    <property type="entry name" value="Band_7/SPFH_dom_sf"/>
</dbReference>
<dbReference type="EMBL" id="QNRK01000001">
    <property type="protein sequence ID" value="RBP18259.1"/>
    <property type="molecule type" value="Genomic_DNA"/>
</dbReference>
<dbReference type="PIRSF" id="PIRSF005651">
    <property type="entry name" value="HflC"/>
    <property type="match status" value="1"/>
</dbReference>
<dbReference type="SUPFAM" id="SSF117892">
    <property type="entry name" value="Band 7/SPFH domain"/>
    <property type="match status" value="1"/>
</dbReference>
<dbReference type="Pfam" id="PF01145">
    <property type="entry name" value="Band_7"/>
    <property type="match status" value="1"/>
</dbReference>
<feature type="transmembrane region" description="Helical" evidence="8">
    <location>
        <begin position="7"/>
        <end position="28"/>
    </location>
</feature>
<keyword evidence="3 8" id="KW-0812">Transmembrane</keyword>
<evidence type="ECO:0000256" key="6">
    <source>
        <dbReference type="PIRNR" id="PIRNR005651"/>
    </source>
</evidence>
<comment type="function">
    <text evidence="6">HflC and HflK could regulate a protease.</text>
</comment>
<dbReference type="SMART" id="SM00244">
    <property type="entry name" value="PHB"/>
    <property type="match status" value="1"/>
</dbReference>
<dbReference type="GO" id="GO:0016020">
    <property type="term" value="C:membrane"/>
    <property type="evidence" value="ECO:0007669"/>
    <property type="project" value="UniProtKB-SubCell"/>
</dbReference>
<dbReference type="GO" id="GO:0008233">
    <property type="term" value="F:peptidase activity"/>
    <property type="evidence" value="ECO:0007669"/>
    <property type="project" value="UniProtKB-KW"/>
</dbReference>
<name>A0A366FX36_9HYPH</name>
<accession>A0A366FX36</accession>
<dbReference type="PANTHER" id="PTHR42911">
    <property type="entry name" value="MODULATOR OF FTSH PROTEASE HFLC"/>
    <property type="match status" value="1"/>
</dbReference>
<feature type="domain" description="Band 7" evidence="9">
    <location>
        <begin position="23"/>
        <end position="186"/>
    </location>
</feature>
<evidence type="ECO:0000313" key="11">
    <source>
        <dbReference type="Proteomes" id="UP000253529"/>
    </source>
</evidence>
<dbReference type="Proteomes" id="UP000253529">
    <property type="component" value="Unassembled WGS sequence"/>
</dbReference>
<evidence type="ECO:0000256" key="5">
    <source>
        <dbReference type="ARBA" id="ARBA00023136"/>
    </source>
</evidence>
<comment type="similarity">
    <text evidence="2 6">Belongs to the band 7/mec-2 family. HflC subfamily.</text>
</comment>
<evidence type="ECO:0000256" key="1">
    <source>
        <dbReference type="ARBA" id="ARBA00004167"/>
    </source>
</evidence>
<evidence type="ECO:0000256" key="7">
    <source>
        <dbReference type="SAM" id="MobiDB-lite"/>
    </source>
</evidence>
<keyword evidence="10" id="KW-0378">Hydrolase</keyword>
<reference evidence="10 11" key="1">
    <citation type="submission" date="2018-06" db="EMBL/GenBank/DDBJ databases">
        <title>Genomic Encyclopedia of Type Strains, Phase IV (KMG-IV): sequencing the most valuable type-strain genomes for metagenomic binning, comparative biology and taxonomic classification.</title>
        <authorList>
            <person name="Goeker M."/>
        </authorList>
    </citation>
    <scope>NUCLEOTIDE SEQUENCE [LARGE SCALE GENOMIC DNA]</scope>
    <source>
        <strain evidence="10 11">DSM 24875</strain>
    </source>
</reference>
<feature type="compositionally biased region" description="Pro residues" evidence="7">
    <location>
        <begin position="289"/>
        <end position="308"/>
    </location>
</feature>
<feature type="region of interest" description="Disordered" evidence="7">
    <location>
        <begin position="286"/>
        <end position="308"/>
    </location>
</feature>
<keyword evidence="10" id="KW-0645">Protease</keyword>
<dbReference type="CDD" id="cd03405">
    <property type="entry name" value="SPFH_HflC"/>
    <property type="match status" value="1"/>
</dbReference>
<dbReference type="RefSeq" id="WP_245427230.1">
    <property type="nucleotide sequence ID" value="NZ_QNRK01000001.1"/>
</dbReference>